<proteinExistence type="predicted"/>
<organism evidence="1">
    <name type="scientific">Tanacetum cinerariifolium</name>
    <name type="common">Dalmatian daisy</name>
    <name type="synonym">Chrysanthemum cinerariifolium</name>
    <dbReference type="NCBI Taxonomy" id="118510"/>
    <lineage>
        <taxon>Eukaryota</taxon>
        <taxon>Viridiplantae</taxon>
        <taxon>Streptophyta</taxon>
        <taxon>Embryophyta</taxon>
        <taxon>Tracheophyta</taxon>
        <taxon>Spermatophyta</taxon>
        <taxon>Magnoliopsida</taxon>
        <taxon>eudicotyledons</taxon>
        <taxon>Gunneridae</taxon>
        <taxon>Pentapetalae</taxon>
        <taxon>asterids</taxon>
        <taxon>campanulids</taxon>
        <taxon>Asterales</taxon>
        <taxon>Asteraceae</taxon>
        <taxon>Asteroideae</taxon>
        <taxon>Anthemideae</taxon>
        <taxon>Anthemidinae</taxon>
        <taxon>Tanacetum</taxon>
    </lineage>
</organism>
<comment type="caution">
    <text evidence="1">The sequence shown here is derived from an EMBL/GenBank/DDBJ whole genome shotgun (WGS) entry which is preliminary data.</text>
</comment>
<protein>
    <submittedName>
        <fullName evidence="1">Uncharacterized protein</fullName>
    </submittedName>
</protein>
<sequence length="109" mass="12301">MLNLRVERLLVRKGSMVGMVDEDFPLVDGVLDGAFGDLGCCCGDGVLESSLSVRILLRRSEVFKYMMSEWGKRVKVTGRRWSVSSRGAFILDFFFIINLMRGRSVMTGR</sequence>
<name>A0A699JD16_TANCI</name>
<evidence type="ECO:0000313" key="1">
    <source>
        <dbReference type="EMBL" id="GFA26244.1"/>
    </source>
</evidence>
<dbReference type="AlphaFoldDB" id="A0A699JD16"/>
<gene>
    <name evidence="1" type="ORF">Tci_598216</name>
</gene>
<reference evidence="1" key="1">
    <citation type="journal article" date="2019" name="Sci. Rep.">
        <title>Draft genome of Tanacetum cinerariifolium, the natural source of mosquito coil.</title>
        <authorList>
            <person name="Yamashiro T."/>
            <person name="Shiraishi A."/>
            <person name="Satake H."/>
            <person name="Nakayama K."/>
        </authorList>
    </citation>
    <scope>NUCLEOTIDE SEQUENCE</scope>
</reference>
<dbReference type="EMBL" id="BKCJ010394575">
    <property type="protein sequence ID" value="GFA26244.1"/>
    <property type="molecule type" value="Genomic_DNA"/>
</dbReference>
<accession>A0A699JD16</accession>